<keyword evidence="2" id="KW-1185">Reference proteome</keyword>
<name>A0A392MKA0_9FABA</name>
<dbReference type="Proteomes" id="UP000265520">
    <property type="component" value="Unassembled WGS sequence"/>
</dbReference>
<reference evidence="1 2" key="1">
    <citation type="journal article" date="2018" name="Front. Plant Sci.">
        <title>Red Clover (Trifolium pratense) and Zigzag Clover (T. medium) - A Picture of Genomic Similarities and Differences.</title>
        <authorList>
            <person name="Dluhosova J."/>
            <person name="Istvanek J."/>
            <person name="Nedelnik J."/>
            <person name="Repkova J."/>
        </authorList>
    </citation>
    <scope>NUCLEOTIDE SEQUENCE [LARGE SCALE GENOMIC DNA]</scope>
    <source>
        <strain evidence="2">cv. 10/8</strain>
        <tissue evidence="1">Leaf</tissue>
    </source>
</reference>
<accession>A0A392MKA0</accession>
<protein>
    <submittedName>
        <fullName evidence="1">Uncharacterized protein</fullName>
    </submittedName>
</protein>
<dbReference type="EMBL" id="LXQA010013150">
    <property type="protein sequence ID" value="MCH87917.1"/>
    <property type="molecule type" value="Genomic_DNA"/>
</dbReference>
<feature type="non-terminal residue" evidence="1">
    <location>
        <position position="48"/>
    </location>
</feature>
<proteinExistence type="predicted"/>
<comment type="caution">
    <text evidence="1">The sequence shown here is derived from an EMBL/GenBank/DDBJ whole genome shotgun (WGS) entry which is preliminary data.</text>
</comment>
<organism evidence="1 2">
    <name type="scientific">Trifolium medium</name>
    <dbReference type="NCBI Taxonomy" id="97028"/>
    <lineage>
        <taxon>Eukaryota</taxon>
        <taxon>Viridiplantae</taxon>
        <taxon>Streptophyta</taxon>
        <taxon>Embryophyta</taxon>
        <taxon>Tracheophyta</taxon>
        <taxon>Spermatophyta</taxon>
        <taxon>Magnoliopsida</taxon>
        <taxon>eudicotyledons</taxon>
        <taxon>Gunneridae</taxon>
        <taxon>Pentapetalae</taxon>
        <taxon>rosids</taxon>
        <taxon>fabids</taxon>
        <taxon>Fabales</taxon>
        <taxon>Fabaceae</taxon>
        <taxon>Papilionoideae</taxon>
        <taxon>50 kb inversion clade</taxon>
        <taxon>NPAAA clade</taxon>
        <taxon>Hologalegina</taxon>
        <taxon>IRL clade</taxon>
        <taxon>Trifolieae</taxon>
        <taxon>Trifolium</taxon>
    </lineage>
</organism>
<dbReference type="AlphaFoldDB" id="A0A392MKA0"/>
<evidence type="ECO:0000313" key="2">
    <source>
        <dbReference type="Proteomes" id="UP000265520"/>
    </source>
</evidence>
<gene>
    <name evidence="1" type="ORF">A2U01_0008798</name>
</gene>
<sequence length="48" mass="5070">MIVAGRSIPEGKGCSYSAANTEGRSLRMKVEDKGCSHSAANTEGRSLR</sequence>
<evidence type="ECO:0000313" key="1">
    <source>
        <dbReference type="EMBL" id="MCH87917.1"/>
    </source>
</evidence>